<dbReference type="GO" id="GO:0004497">
    <property type="term" value="F:monooxygenase activity"/>
    <property type="evidence" value="ECO:0007669"/>
    <property type="project" value="UniProtKB-KW"/>
</dbReference>
<keyword evidence="5" id="KW-0560">Oxidoreductase</keyword>
<proteinExistence type="inferred from homology"/>
<dbReference type="Pfam" id="PF13450">
    <property type="entry name" value="NAD_binding_8"/>
    <property type="match status" value="1"/>
</dbReference>
<evidence type="ECO:0000256" key="6">
    <source>
        <dbReference type="ARBA" id="ARBA00023033"/>
    </source>
</evidence>
<dbReference type="OMA" id="RSNFKDE"/>
<feature type="compositionally biased region" description="Low complexity" evidence="7">
    <location>
        <begin position="268"/>
        <end position="283"/>
    </location>
</feature>
<comment type="similarity">
    <text evidence="2">Belongs to the paxM FAD-dependent monooxygenase family.</text>
</comment>
<feature type="region of interest" description="Disordered" evidence="7">
    <location>
        <begin position="261"/>
        <end position="295"/>
    </location>
</feature>
<dbReference type="PANTHER" id="PTHR13789:SF215">
    <property type="entry name" value="FAD-BINDING DOMAIN-CONTAINING PROTEIN-RELATED"/>
    <property type="match status" value="1"/>
</dbReference>
<evidence type="ECO:0000259" key="8">
    <source>
        <dbReference type="Pfam" id="PF01494"/>
    </source>
</evidence>
<accession>A0A1W2TMQ0</accession>
<dbReference type="OrthoDB" id="9993796at2759"/>
<dbReference type="PRINTS" id="PR00420">
    <property type="entry name" value="RNGMNOXGNASE"/>
</dbReference>
<evidence type="ECO:0000256" key="5">
    <source>
        <dbReference type="ARBA" id="ARBA00023002"/>
    </source>
</evidence>
<sequence length="507" mass="54782">MPSRDPSQPLTAGIVGGGIAGLSAAVALRRAGLRVEVYERSRFGHEIGAAISTPPNATAALRRWGFDLAAADPVPNLHTRYAEAAHLRTVFESTYEDIEAAMGAPSLSFHRVDLHRGLRTLATEDERPDSGDGSGGGSIVGTGTPVAIHLGCEVRGVDCESGVLELADGRKVQKDLVIIADGAHSNLLTDFAGRPVPAQPTGRSIYRWLVSMDDVMADPELAGQYRDRPPGFLAWVDNAKRILWITYTCRGGRILNNAMVHDTEDHPSSPSSSSDTRASPSHDAQSGLSNDKRDSGEEDVLWHARAAKETVLKTISNFHPATRRIISMASEDGIRVHRLFRRPPLESFVRGRTAIIGDAAHVMLPTHAAGCAVAIESASVLEVLFKGLEGYRGSPTDGYDNGAGAGKKDAGGTEEGVNGGIERIVQERLQLFDKLRIPRCNLTMIVSNGGPEALRIRGVEEEIRRFYHGPLPPPEALPWSDEFREVLFHYDAFEAAKEALSMEEGAR</sequence>
<evidence type="ECO:0000256" key="3">
    <source>
        <dbReference type="ARBA" id="ARBA00022630"/>
    </source>
</evidence>
<keyword evidence="10" id="KW-1185">Reference proteome</keyword>
<reference evidence="9" key="1">
    <citation type="submission" date="2016-03" db="EMBL/GenBank/DDBJ databases">
        <title>Draft genome sequence of Rosellinia necatrix.</title>
        <authorList>
            <person name="Kanematsu S."/>
        </authorList>
    </citation>
    <scope>NUCLEOTIDE SEQUENCE [LARGE SCALE GENOMIC DNA]</scope>
    <source>
        <strain evidence="9">W97</strain>
    </source>
</reference>
<dbReference type="STRING" id="77044.A0A1W2TMQ0"/>
<evidence type="ECO:0000256" key="1">
    <source>
        <dbReference type="ARBA" id="ARBA00005179"/>
    </source>
</evidence>
<dbReference type="Gene3D" id="3.50.50.60">
    <property type="entry name" value="FAD/NAD(P)-binding domain"/>
    <property type="match status" value="1"/>
</dbReference>
<keyword evidence="4" id="KW-0274">FAD</keyword>
<feature type="domain" description="FAD-binding" evidence="8">
    <location>
        <begin position="346"/>
        <end position="381"/>
    </location>
</feature>
<dbReference type="Pfam" id="PF01494">
    <property type="entry name" value="FAD_binding_3"/>
    <property type="match status" value="1"/>
</dbReference>
<evidence type="ECO:0000256" key="7">
    <source>
        <dbReference type="SAM" id="MobiDB-lite"/>
    </source>
</evidence>
<comment type="pathway">
    <text evidence="1">Secondary metabolite biosynthesis.</text>
</comment>
<dbReference type="Proteomes" id="UP000054516">
    <property type="component" value="Unassembled WGS sequence"/>
</dbReference>
<dbReference type="PANTHER" id="PTHR13789">
    <property type="entry name" value="MONOOXYGENASE"/>
    <property type="match status" value="1"/>
</dbReference>
<dbReference type="InterPro" id="IPR036188">
    <property type="entry name" value="FAD/NAD-bd_sf"/>
</dbReference>
<organism evidence="9">
    <name type="scientific">Rosellinia necatrix</name>
    <name type="common">White root-rot fungus</name>
    <dbReference type="NCBI Taxonomy" id="77044"/>
    <lineage>
        <taxon>Eukaryota</taxon>
        <taxon>Fungi</taxon>
        <taxon>Dikarya</taxon>
        <taxon>Ascomycota</taxon>
        <taxon>Pezizomycotina</taxon>
        <taxon>Sordariomycetes</taxon>
        <taxon>Xylariomycetidae</taxon>
        <taxon>Xylariales</taxon>
        <taxon>Xylariaceae</taxon>
        <taxon>Rosellinia</taxon>
    </lineage>
</organism>
<dbReference type="GO" id="GO:0071949">
    <property type="term" value="F:FAD binding"/>
    <property type="evidence" value="ECO:0007669"/>
    <property type="project" value="InterPro"/>
</dbReference>
<evidence type="ECO:0000313" key="10">
    <source>
        <dbReference type="Proteomes" id="UP000054516"/>
    </source>
</evidence>
<name>A0A1W2TMQ0_ROSNE</name>
<dbReference type="AlphaFoldDB" id="A0A1W2TMQ0"/>
<dbReference type="SUPFAM" id="SSF51905">
    <property type="entry name" value="FAD/NAD(P)-binding domain"/>
    <property type="match status" value="1"/>
</dbReference>
<gene>
    <name evidence="9" type="ORF">SAMD00023353_3500360</name>
</gene>
<keyword evidence="6" id="KW-0503">Monooxygenase</keyword>
<protein>
    <submittedName>
        <fullName evidence="9">Putative beta-glucosidase-like protein</fullName>
    </submittedName>
</protein>
<keyword evidence="3" id="KW-0285">Flavoprotein</keyword>
<evidence type="ECO:0000256" key="4">
    <source>
        <dbReference type="ARBA" id="ARBA00022827"/>
    </source>
</evidence>
<dbReference type="InterPro" id="IPR050493">
    <property type="entry name" value="FAD-dep_Monooxygenase_BioMet"/>
</dbReference>
<evidence type="ECO:0000313" key="9">
    <source>
        <dbReference type="EMBL" id="GAP89628.1"/>
    </source>
</evidence>
<dbReference type="InterPro" id="IPR002938">
    <property type="entry name" value="FAD-bd"/>
</dbReference>
<dbReference type="EMBL" id="DF977480">
    <property type="protein sequence ID" value="GAP89628.1"/>
    <property type="molecule type" value="Genomic_DNA"/>
</dbReference>
<evidence type="ECO:0000256" key="2">
    <source>
        <dbReference type="ARBA" id="ARBA00007992"/>
    </source>
</evidence>